<gene>
    <name evidence="1" type="ORF">Pla133_44910</name>
</gene>
<name>A0A518BQX3_9BACT</name>
<protein>
    <recommendedName>
        <fullName evidence="3">Cohesin domain protein</fullName>
    </recommendedName>
</protein>
<organism evidence="1 2">
    <name type="scientific">Engelhardtia mirabilis</name>
    <dbReference type="NCBI Taxonomy" id="2528011"/>
    <lineage>
        <taxon>Bacteria</taxon>
        <taxon>Pseudomonadati</taxon>
        <taxon>Planctomycetota</taxon>
        <taxon>Planctomycetia</taxon>
        <taxon>Planctomycetia incertae sedis</taxon>
        <taxon>Engelhardtia</taxon>
    </lineage>
</organism>
<dbReference type="Proteomes" id="UP000316921">
    <property type="component" value="Chromosome"/>
</dbReference>
<evidence type="ECO:0000313" key="1">
    <source>
        <dbReference type="EMBL" id="QDU69372.1"/>
    </source>
</evidence>
<reference evidence="1 2" key="1">
    <citation type="submission" date="2019-02" db="EMBL/GenBank/DDBJ databases">
        <title>Deep-cultivation of Planctomycetes and their phenomic and genomic characterization uncovers novel biology.</title>
        <authorList>
            <person name="Wiegand S."/>
            <person name="Jogler M."/>
            <person name="Boedeker C."/>
            <person name="Pinto D."/>
            <person name="Vollmers J."/>
            <person name="Rivas-Marin E."/>
            <person name="Kohn T."/>
            <person name="Peeters S.H."/>
            <person name="Heuer A."/>
            <person name="Rast P."/>
            <person name="Oberbeckmann S."/>
            <person name="Bunk B."/>
            <person name="Jeske O."/>
            <person name="Meyerdierks A."/>
            <person name="Storesund J.E."/>
            <person name="Kallscheuer N."/>
            <person name="Luecker S."/>
            <person name="Lage O.M."/>
            <person name="Pohl T."/>
            <person name="Merkel B.J."/>
            <person name="Hornburger P."/>
            <person name="Mueller R.-W."/>
            <person name="Bruemmer F."/>
            <person name="Labrenz M."/>
            <person name="Spormann A.M."/>
            <person name="Op den Camp H."/>
            <person name="Overmann J."/>
            <person name="Amann R."/>
            <person name="Jetten M.S.M."/>
            <person name="Mascher T."/>
            <person name="Medema M.H."/>
            <person name="Devos D.P."/>
            <person name="Kaster A.-K."/>
            <person name="Ovreas L."/>
            <person name="Rohde M."/>
            <person name="Galperin M.Y."/>
            <person name="Jogler C."/>
        </authorList>
    </citation>
    <scope>NUCLEOTIDE SEQUENCE [LARGE SCALE GENOMIC DNA]</scope>
    <source>
        <strain evidence="1 2">Pla133</strain>
    </source>
</reference>
<dbReference type="RefSeq" id="WP_145069205.1">
    <property type="nucleotide sequence ID" value="NZ_CP036287.1"/>
</dbReference>
<evidence type="ECO:0008006" key="3">
    <source>
        <dbReference type="Google" id="ProtNLM"/>
    </source>
</evidence>
<dbReference type="KEGG" id="pbap:Pla133_44910"/>
<dbReference type="AlphaFoldDB" id="A0A518BQX3"/>
<evidence type="ECO:0000313" key="2">
    <source>
        <dbReference type="Proteomes" id="UP000316921"/>
    </source>
</evidence>
<dbReference type="EMBL" id="CP036287">
    <property type="protein sequence ID" value="QDU69372.1"/>
    <property type="molecule type" value="Genomic_DNA"/>
</dbReference>
<sequence>MLTSLTAALCLLAPDVDMILTTTTPAVPPGCLAEVELTLSSTTAASVAAVDVILSWNPAELTLIQALPSGEDWLVAAFLNDPDGINDDLLDGQALFTALINPANPLALPPDPLVATFVFEVIADGSVGITPTAGAFGETAVIGVVPGPALTGVVSGPVAITATPVAALEVPRLGTPPNPDAFKPGLTSGPVIGQTWDPFVDHTTFMPTAMADFLGIAPPTGFPDLPSPFGTILIDIFSPIFLVGGPAGAPFNIGVPFDCSLVGVEVCSQAASIDPVDIQATNALDLTIGTF</sequence>
<keyword evidence="2" id="KW-1185">Reference proteome</keyword>
<accession>A0A518BQX3</accession>
<proteinExistence type="predicted"/>